<sequence>MKYSLLIILLTVFFSCKNEKRKSSTVTLTTNSYFKKAKEYQEKKISDSSFYYFNLAKNAFLIDNDSLGVARALVNMAIIQSDKGDYYGSIETSLRANQFFKNEKETDSIVKLVLASNYNNLAISSSNLKNFDSAISYYNKALKYVNVEENRFIYYNNIGDALISQKKFTLAKKYLNLALASKDNIDYARALNNLARAKFLENKTYNPLPELFKALEIRKKENNSWAENSSYATLADYFYNKDQNTSLMYAKMMLEKAIQNKSADDQLEALQKIIILDKTYYLKNFLKFQSINDSVQTARNKDKDQFAVFRYDIDVKTAENEMLKVVSAENKNRNLLLLIALFFAIIIIIWYRKKQKQLKQEKELEVKNTQLKMSKKVHDKVANKVYHVMSEVENTSDMDKDILLDKLESIYHISRDISYEDKDLVLENSFSQQLSQMLKSYASETIMIPTIGNEESLWNDVPDKSKIEIFYILQELMTNMRKHSQADRVIINFERINNFIHILYSDNGVGIKLLSPKNGVRNTETRINSIGGTINFDTKTEKGLKITLSFPVKN</sequence>
<dbReference type="PANTHER" id="PTHR24421">
    <property type="entry name" value="NITRATE/NITRITE SENSOR PROTEIN NARX-RELATED"/>
    <property type="match status" value="1"/>
</dbReference>
<dbReference type="Gene3D" id="1.25.40.10">
    <property type="entry name" value="Tetratricopeptide repeat domain"/>
    <property type="match status" value="1"/>
</dbReference>
<evidence type="ECO:0000256" key="3">
    <source>
        <dbReference type="ARBA" id="ARBA00023012"/>
    </source>
</evidence>
<keyword evidence="4" id="KW-0812">Transmembrane</keyword>
<dbReference type="PANTHER" id="PTHR24421:SF60">
    <property type="entry name" value="SENSOR HISTIDINE KINASE COMP"/>
    <property type="match status" value="1"/>
</dbReference>
<dbReference type="Proteomes" id="UP000007509">
    <property type="component" value="Unassembled WGS sequence"/>
</dbReference>
<evidence type="ECO:0000256" key="1">
    <source>
        <dbReference type="ARBA" id="ARBA00022679"/>
    </source>
</evidence>
<comment type="caution">
    <text evidence="5">The sequence shown here is derived from an EMBL/GenBank/DDBJ whole genome shotgun (WGS) entry which is preliminary data.</text>
</comment>
<dbReference type="InterPro" id="IPR050482">
    <property type="entry name" value="Sensor_HK_TwoCompSys"/>
</dbReference>
<dbReference type="SMART" id="SM00028">
    <property type="entry name" value="TPR"/>
    <property type="match status" value="4"/>
</dbReference>
<dbReference type="Gene3D" id="3.30.565.10">
    <property type="entry name" value="Histidine kinase-like ATPase, C-terminal domain"/>
    <property type="match status" value="1"/>
</dbReference>
<dbReference type="PATRIC" id="fig|1144316.3.peg.1384"/>
<proteinExistence type="predicted"/>
<accession>J2K0Y2</accession>
<protein>
    <submittedName>
        <fullName evidence="5">Histidine kinase</fullName>
    </submittedName>
</protein>
<evidence type="ECO:0000256" key="2">
    <source>
        <dbReference type="ARBA" id="ARBA00022777"/>
    </source>
</evidence>
<reference evidence="5 6" key="1">
    <citation type="journal article" date="2012" name="J. Bacteriol.">
        <title>Twenty-one genome sequences from Pseudomonas species and 19 genome sequences from diverse bacteria isolated from the rhizosphere and endosphere of Populus deltoides.</title>
        <authorList>
            <person name="Brown S.D."/>
            <person name="Utturkar S.M."/>
            <person name="Klingeman D.M."/>
            <person name="Johnson C.M."/>
            <person name="Martin S.L."/>
            <person name="Land M.L."/>
            <person name="Lu T.Y."/>
            <person name="Schadt C.W."/>
            <person name="Doktycz M.J."/>
            <person name="Pelletier D.A."/>
        </authorList>
    </citation>
    <scope>NUCLEOTIDE SEQUENCE [LARGE SCALE GENOMIC DNA]</scope>
    <source>
        <strain evidence="5 6">CF314</strain>
    </source>
</reference>
<keyword evidence="4" id="KW-1133">Transmembrane helix</keyword>
<dbReference type="RefSeq" id="WP_007842026.1">
    <property type="nucleotide sequence ID" value="NZ_AKJY01000020.1"/>
</dbReference>
<evidence type="ECO:0000313" key="5">
    <source>
        <dbReference type="EMBL" id="EJL73810.1"/>
    </source>
</evidence>
<dbReference type="InterPro" id="IPR036890">
    <property type="entry name" value="HATPase_C_sf"/>
</dbReference>
<dbReference type="PROSITE" id="PS51257">
    <property type="entry name" value="PROKAR_LIPOPROTEIN"/>
    <property type="match status" value="1"/>
</dbReference>
<dbReference type="InterPro" id="IPR019734">
    <property type="entry name" value="TPR_rpt"/>
</dbReference>
<feature type="transmembrane region" description="Helical" evidence="4">
    <location>
        <begin position="335"/>
        <end position="352"/>
    </location>
</feature>
<name>J2K0Y2_9FLAO</name>
<keyword evidence="1" id="KW-0808">Transferase</keyword>
<evidence type="ECO:0000313" key="6">
    <source>
        <dbReference type="Proteomes" id="UP000007509"/>
    </source>
</evidence>
<dbReference type="EMBL" id="AKJY01000020">
    <property type="protein sequence ID" value="EJL73810.1"/>
    <property type="molecule type" value="Genomic_DNA"/>
</dbReference>
<evidence type="ECO:0000256" key="4">
    <source>
        <dbReference type="SAM" id="Phobius"/>
    </source>
</evidence>
<dbReference type="Pfam" id="PF13181">
    <property type="entry name" value="TPR_8"/>
    <property type="match status" value="2"/>
</dbReference>
<dbReference type="AlphaFoldDB" id="J2K0Y2"/>
<gene>
    <name evidence="5" type="ORF">PMI13_01383</name>
</gene>
<keyword evidence="6" id="KW-1185">Reference proteome</keyword>
<dbReference type="GO" id="GO:0016301">
    <property type="term" value="F:kinase activity"/>
    <property type="evidence" value="ECO:0007669"/>
    <property type="project" value="UniProtKB-KW"/>
</dbReference>
<keyword evidence="3" id="KW-0902">Two-component regulatory system</keyword>
<dbReference type="CDD" id="cd16917">
    <property type="entry name" value="HATPase_UhpB-NarQ-NarX-like"/>
    <property type="match status" value="1"/>
</dbReference>
<keyword evidence="4" id="KW-0472">Membrane</keyword>
<dbReference type="SUPFAM" id="SSF55874">
    <property type="entry name" value="ATPase domain of HSP90 chaperone/DNA topoisomerase II/histidine kinase"/>
    <property type="match status" value="1"/>
</dbReference>
<dbReference type="SUPFAM" id="SSF48452">
    <property type="entry name" value="TPR-like"/>
    <property type="match status" value="2"/>
</dbReference>
<dbReference type="InterPro" id="IPR011990">
    <property type="entry name" value="TPR-like_helical_dom_sf"/>
</dbReference>
<organism evidence="5 6">
    <name type="scientific">Chryseobacterium populi</name>
    <dbReference type="NCBI Taxonomy" id="1144316"/>
    <lineage>
        <taxon>Bacteria</taxon>
        <taxon>Pseudomonadati</taxon>
        <taxon>Bacteroidota</taxon>
        <taxon>Flavobacteriia</taxon>
        <taxon>Flavobacteriales</taxon>
        <taxon>Weeksellaceae</taxon>
        <taxon>Chryseobacterium group</taxon>
        <taxon>Chryseobacterium</taxon>
    </lineage>
</organism>
<dbReference type="OrthoDB" id="943406at2"/>
<dbReference type="GO" id="GO:0000160">
    <property type="term" value="P:phosphorelay signal transduction system"/>
    <property type="evidence" value="ECO:0007669"/>
    <property type="project" value="UniProtKB-KW"/>
</dbReference>
<keyword evidence="2 5" id="KW-0418">Kinase</keyword>